<dbReference type="InterPro" id="IPR011042">
    <property type="entry name" value="6-blade_b-propeller_TolB-like"/>
</dbReference>
<proteinExistence type="predicted"/>
<dbReference type="EMBL" id="CACVKT020009206">
    <property type="protein sequence ID" value="CAC5421016.1"/>
    <property type="molecule type" value="Genomic_DNA"/>
</dbReference>
<gene>
    <name evidence="1" type="ORF">MCOR_53178</name>
</gene>
<dbReference type="InterPro" id="IPR047153">
    <property type="entry name" value="TRIM45/56/19-like"/>
</dbReference>
<dbReference type="OrthoDB" id="6044105at2759"/>
<sequence length="561" mass="63627">MATERKVRKFCSVCEKEDLVAWKCLNCLELQCSDCKNVHEKFSISKNHIIIPLDKLSPSMMEEQKLKITSAINSQEQCDLFCINCNVRINTADSIMEHLSHNLDSFESFNKTLKNNIETLISKITLEVGSSKSYDDKKQMVEEKREMKRKIQKRYEEIIFSCKANMKSLHNDVDKFYKEREKHIKEAKKRVGKESTKLVKARDKLGMLQHKAELPQLQTTFITTKQQLDKYVSTLPVDEEIVFQTGDQTADDIARDIGSLYYSMAASGKSGKSFQLELIDKSGPTKLQTVSVITPCGEADVCIGGVKHKTIQLVNLTRPSTPLNEFTVTFYDFTSSGDGSLLYITDFKNKCLQAVTKLGDLKNIKTFSPLLPTCVHITSTHEIYVGIVESDSQNLDADSKRAILKLTPQGIFKAEFEFDLRGTRLFTVPYRCHVNETNKSIVVIDKYDPSTGRVIAFDETGEVKFRYSGFTASSKFKPFRPTNVSCTQMGETIICDIDNHSLHIIDKHGFFIQNLSTLEVGILHPHSMAIDSYDRLWIGTGHPPTDAKKKGQIYITRLTKK</sequence>
<dbReference type="PANTHER" id="PTHR25462">
    <property type="entry name" value="BONUS, ISOFORM C-RELATED"/>
    <property type="match status" value="1"/>
</dbReference>
<reference evidence="1 2" key="1">
    <citation type="submission" date="2020-06" db="EMBL/GenBank/DDBJ databases">
        <authorList>
            <person name="Li R."/>
            <person name="Bekaert M."/>
        </authorList>
    </citation>
    <scope>NUCLEOTIDE SEQUENCE [LARGE SCALE GENOMIC DNA]</scope>
    <source>
        <strain evidence="2">wild</strain>
    </source>
</reference>
<dbReference type="SUPFAM" id="SSF75011">
    <property type="entry name" value="3-carboxy-cis,cis-mucoante lactonizing enzyme"/>
    <property type="match status" value="1"/>
</dbReference>
<evidence type="ECO:0008006" key="3">
    <source>
        <dbReference type="Google" id="ProtNLM"/>
    </source>
</evidence>
<evidence type="ECO:0000313" key="2">
    <source>
        <dbReference type="Proteomes" id="UP000507470"/>
    </source>
</evidence>
<dbReference type="CDD" id="cd19757">
    <property type="entry name" value="Bbox1"/>
    <property type="match status" value="1"/>
</dbReference>
<accession>A0A6J8EMA9</accession>
<dbReference type="Proteomes" id="UP000507470">
    <property type="component" value="Unassembled WGS sequence"/>
</dbReference>
<protein>
    <recommendedName>
        <fullName evidence="3">B box-type domain-containing protein</fullName>
    </recommendedName>
</protein>
<dbReference type="Gene3D" id="2.120.10.30">
    <property type="entry name" value="TolB, C-terminal domain"/>
    <property type="match status" value="1"/>
</dbReference>
<name>A0A6J8EMA9_MYTCO</name>
<organism evidence="1 2">
    <name type="scientific">Mytilus coruscus</name>
    <name type="common">Sea mussel</name>
    <dbReference type="NCBI Taxonomy" id="42192"/>
    <lineage>
        <taxon>Eukaryota</taxon>
        <taxon>Metazoa</taxon>
        <taxon>Spiralia</taxon>
        <taxon>Lophotrochozoa</taxon>
        <taxon>Mollusca</taxon>
        <taxon>Bivalvia</taxon>
        <taxon>Autobranchia</taxon>
        <taxon>Pteriomorphia</taxon>
        <taxon>Mytilida</taxon>
        <taxon>Mytiloidea</taxon>
        <taxon>Mytilidae</taxon>
        <taxon>Mytilinae</taxon>
        <taxon>Mytilus</taxon>
    </lineage>
</organism>
<keyword evidence="2" id="KW-1185">Reference proteome</keyword>
<evidence type="ECO:0000313" key="1">
    <source>
        <dbReference type="EMBL" id="CAC5421016.1"/>
    </source>
</evidence>
<dbReference type="PANTHER" id="PTHR25462:SF296">
    <property type="entry name" value="MEIOTIC P26, ISOFORM F"/>
    <property type="match status" value="1"/>
</dbReference>
<dbReference type="AlphaFoldDB" id="A0A6J8EMA9"/>